<name>A0A837G1G6_9VIBR</name>
<comment type="caution">
    <text evidence="1">The sequence shown here is derived from an EMBL/GenBank/DDBJ whole genome shotgun (WGS) entry which is preliminary data.</text>
</comment>
<evidence type="ECO:0000313" key="1">
    <source>
        <dbReference type="EMBL" id="KJY67082.1"/>
    </source>
</evidence>
<dbReference type="AlphaFoldDB" id="A0A837G1G6"/>
<accession>A0A837G1G6</accession>
<organism evidence="1">
    <name type="scientific">Vibrio coralliilyticus</name>
    <dbReference type="NCBI Taxonomy" id="190893"/>
    <lineage>
        <taxon>Bacteria</taxon>
        <taxon>Pseudomonadati</taxon>
        <taxon>Pseudomonadota</taxon>
        <taxon>Gammaproteobacteria</taxon>
        <taxon>Vibrionales</taxon>
        <taxon>Vibrionaceae</taxon>
        <taxon>Vibrio</taxon>
    </lineage>
</organism>
<reference evidence="1" key="1">
    <citation type="journal article" date="2015" name="BMC Genomics">
        <title>Genome mining reveals unlocked bioactive potential of marine Gram-negative bacteria.</title>
        <authorList>
            <person name="Machado H."/>
            <person name="Sonnenschein E.C."/>
            <person name="Melchiorsen J."/>
            <person name="Gram L."/>
        </authorList>
    </citation>
    <scope>NUCLEOTIDE SEQUENCE</scope>
    <source>
        <strain evidence="1">S2052</strain>
    </source>
</reference>
<protein>
    <submittedName>
        <fullName evidence="1">Uncharacterized protein</fullName>
    </submittedName>
</protein>
<proteinExistence type="predicted"/>
<sequence>MDVDTIPEKVQYRDWTHSLLSSGDFVYFLYQDFPTVLAHMQTVLSDLLANKNVSTHTSFLDSLINSSSKESVKSLSGAQVHLAKASKLCPSLVSPLVLEKSNATAMAQALYADLKTSFNGIKTEISEYPKKLPKDILDTNPASTNYADWLMQLISSDSFNLFCNEYSPQTITAMNFLWQKIKYDTHDVTSTAEAPYVVCSGLFGSDTPASKDDFVKFFEKQLEVITKKLDFPTPEIKAPESIHFVSIPFEKMPLAGFHSIDTLITQVNPMLDLIKATQRQTSEETWLEWFTNKITSIPSTLKDNARSILWFALGQIASKGGTALGLHFGGNLLTPLTATVDFNVYMAKQLLLYDLKQHGKETLKLKDDDPVMASIILAIDNIDWAAVRYSFKVTPFGLLISAYSGFKWVARKTGVSDGDKSQAQKLLEVADLIHNKDHHNDAQVRLALITIFHLVEQKPHKFVEIMTCRKDAAISTLAGKLRV</sequence>
<gene>
    <name evidence="1" type="ORF">TW71_23180</name>
</gene>
<dbReference type="EMBL" id="JXXR01000029">
    <property type="protein sequence ID" value="KJY67082.1"/>
    <property type="molecule type" value="Genomic_DNA"/>
</dbReference>